<proteinExistence type="predicted"/>
<dbReference type="Gene3D" id="1.10.620.20">
    <property type="entry name" value="Ribonucleotide Reductase, subunit A"/>
    <property type="match status" value="1"/>
</dbReference>
<evidence type="ECO:0000313" key="3">
    <source>
        <dbReference type="EMBL" id="KCZ55165.1"/>
    </source>
</evidence>
<gene>
    <name evidence="3" type="ORF">HY30_08355</name>
</gene>
<evidence type="ECO:0000259" key="2">
    <source>
        <dbReference type="Pfam" id="PF04945"/>
    </source>
</evidence>
<organism evidence="3 4">
    <name type="scientific">Hyphomonas chukchiensis</name>
    <dbReference type="NCBI Taxonomy" id="1280947"/>
    <lineage>
        <taxon>Bacteria</taxon>
        <taxon>Pseudomonadati</taxon>
        <taxon>Pseudomonadota</taxon>
        <taxon>Alphaproteobacteria</taxon>
        <taxon>Hyphomonadales</taxon>
        <taxon>Hyphomonadaceae</taxon>
        <taxon>Hyphomonas</taxon>
    </lineage>
</organism>
<dbReference type="GO" id="GO:0016491">
    <property type="term" value="F:oxidoreductase activity"/>
    <property type="evidence" value="ECO:0007669"/>
    <property type="project" value="InterPro"/>
</dbReference>
<dbReference type="STRING" id="1280947.HY30_08355"/>
<dbReference type="SUPFAM" id="SSF47240">
    <property type="entry name" value="Ferritin-like"/>
    <property type="match status" value="1"/>
</dbReference>
<comment type="caution">
    <text evidence="3">The sequence shown here is derived from an EMBL/GenBank/DDBJ whole genome shotgun (WGS) entry which is preliminary data.</text>
</comment>
<dbReference type="Proteomes" id="UP000027190">
    <property type="component" value="Unassembled WGS sequence"/>
</dbReference>
<reference evidence="3 4" key="1">
    <citation type="journal article" date="2014" name="Antonie Van Leeuwenhoek">
        <title>Hyphomonas beringensis sp. nov. and Hyphomonas chukchiensis sp. nov., isolated from surface seawater of the Bering Sea and Chukchi Sea.</title>
        <authorList>
            <person name="Li C."/>
            <person name="Lai Q."/>
            <person name="Li G."/>
            <person name="Dong C."/>
            <person name="Wang J."/>
            <person name="Liao Y."/>
            <person name="Shao Z."/>
        </authorList>
    </citation>
    <scope>NUCLEOTIDE SEQUENCE [LARGE SCALE GENOMIC DNA]</scope>
    <source>
        <strain evidence="3 4">BH-BN04-4</strain>
    </source>
</reference>
<dbReference type="Pfam" id="PF04945">
    <property type="entry name" value="YHS"/>
    <property type="match status" value="1"/>
</dbReference>
<feature type="domain" description="YHS" evidence="2">
    <location>
        <begin position="21"/>
        <end position="64"/>
    </location>
</feature>
<dbReference type="AlphaFoldDB" id="A0A062UGF1"/>
<dbReference type="InterPro" id="IPR012348">
    <property type="entry name" value="RNR-like"/>
</dbReference>
<protein>
    <recommendedName>
        <fullName evidence="2">YHS domain-containing protein</fullName>
    </recommendedName>
</protein>
<evidence type="ECO:0000256" key="1">
    <source>
        <dbReference type="SAM" id="MobiDB-lite"/>
    </source>
</evidence>
<dbReference type="InterPro" id="IPR007029">
    <property type="entry name" value="YHS_dom"/>
</dbReference>
<dbReference type="PATRIC" id="fig|1280947.3.peg.3111"/>
<sequence>MLDSKSATWCRIEYWSASMTVEDPVCRNMIALEEAAASEAYAGWTYFFCSSRCHQVFKSNPRRYGDPGLPPRTRPVAASPDPSSHKT</sequence>
<keyword evidence="4" id="KW-1185">Reference proteome</keyword>
<feature type="region of interest" description="Disordered" evidence="1">
    <location>
        <begin position="62"/>
        <end position="87"/>
    </location>
</feature>
<dbReference type="InterPro" id="IPR009078">
    <property type="entry name" value="Ferritin-like_SF"/>
</dbReference>
<evidence type="ECO:0000313" key="4">
    <source>
        <dbReference type="Proteomes" id="UP000027190"/>
    </source>
</evidence>
<dbReference type="EMBL" id="AWFG01000063">
    <property type="protein sequence ID" value="KCZ55165.1"/>
    <property type="molecule type" value="Genomic_DNA"/>
</dbReference>
<accession>A0A062UGF1</accession>
<name>A0A062UGF1_9PROT</name>